<dbReference type="RefSeq" id="WP_093204411.1">
    <property type="nucleotide sequence ID" value="NZ_FNGS01000006.1"/>
</dbReference>
<organism evidence="1 2">
    <name type="scientific">Siphonobacter aquaeclarae</name>
    <dbReference type="NCBI Taxonomy" id="563176"/>
    <lineage>
        <taxon>Bacteria</taxon>
        <taxon>Pseudomonadati</taxon>
        <taxon>Bacteroidota</taxon>
        <taxon>Cytophagia</taxon>
        <taxon>Cytophagales</taxon>
        <taxon>Cytophagaceae</taxon>
        <taxon>Siphonobacter</taxon>
    </lineage>
</organism>
<name>A0A1G9SLJ3_9BACT</name>
<keyword evidence="2" id="KW-1185">Reference proteome</keyword>
<evidence type="ECO:0000313" key="2">
    <source>
        <dbReference type="Proteomes" id="UP000198901"/>
    </source>
</evidence>
<dbReference type="AlphaFoldDB" id="A0A1G9SLJ3"/>
<protein>
    <recommendedName>
        <fullName evidence="3">Phosphoribosylpyrophosphate synthetase</fullName>
    </recommendedName>
</protein>
<reference evidence="1 2" key="1">
    <citation type="submission" date="2016-10" db="EMBL/GenBank/DDBJ databases">
        <authorList>
            <person name="de Groot N.N."/>
        </authorList>
    </citation>
    <scope>NUCLEOTIDE SEQUENCE [LARGE SCALE GENOMIC DNA]</scope>
    <source>
        <strain evidence="1 2">DSM 21668</strain>
    </source>
</reference>
<accession>A0A1G9SLJ3</accession>
<gene>
    <name evidence="1" type="ORF">SAMN04488090_3219</name>
</gene>
<dbReference type="EMBL" id="FNGS01000006">
    <property type="protein sequence ID" value="SDM36346.1"/>
    <property type="molecule type" value="Genomic_DNA"/>
</dbReference>
<dbReference type="OrthoDB" id="8418771at2"/>
<evidence type="ECO:0008006" key="3">
    <source>
        <dbReference type="Google" id="ProtNLM"/>
    </source>
</evidence>
<sequence>MDEYMTETEALADLAARGYNENFSVENGALSLATLGLILHPEDFEVVEAYRFEGESNPSDMSVVYAIESKGGHKGVLMMAYGTYSEALSADLIQKLDMRKGAAAQ</sequence>
<evidence type="ECO:0000313" key="1">
    <source>
        <dbReference type="EMBL" id="SDM36346.1"/>
    </source>
</evidence>
<dbReference type="STRING" id="563176.SAMN04488090_3219"/>
<proteinExistence type="predicted"/>
<dbReference type="Proteomes" id="UP000198901">
    <property type="component" value="Unassembled WGS sequence"/>
</dbReference>